<evidence type="ECO:0000313" key="1">
    <source>
        <dbReference type="EMBL" id="KGN33655.1"/>
    </source>
</evidence>
<dbReference type="Proteomes" id="UP000030002">
    <property type="component" value="Unassembled WGS sequence"/>
</dbReference>
<dbReference type="AlphaFoldDB" id="A0A0A0J8D1"/>
<sequence>MNAGYGLAVRWSLEDAPENAPDLLREYVVGTSIARFMFLDGLAFKVWRMREGEWFEGTYVFDTEQERKVFREEFEATAAESKGSELIGSSPIFVEEFEVVGIAEGPAGFRRGAGPHVDAHA</sequence>
<dbReference type="RefSeq" id="WP_035913099.1">
    <property type="nucleotide sequence ID" value="NZ_AVPJ01000003.1"/>
</dbReference>
<dbReference type="OrthoDB" id="4838347at2"/>
<accession>A0A0A0J8D1</accession>
<dbReference type="eggNOG" id="ENOG503434A">
    <property type="taxonomic scope" value="Bacteria"/>
</dbReference>
<evidence type="ECO:0000313" key="2">
    <source>
        <dbReference type="Proteomes" id="UP000030002"/>
    </source>
</evidence>
<keyword evidence="2" id="KW-1185">Reference proteome</keyword>
<comment type="caution">
    <text evidence="1">The sequence shown here is derived from an EMBL/GenBank/DDBJ whole genome shotgun (WGS) entry which is preliminary data.</text>
</comment>
<name>A0A0A0J8D1_9MICO</name>
<gene>
    <name evidence="1" type="ORF">N802_07500</name>
</gene>
<dbReference type="EMBL" id="AVPJ01000003">
    <property type="protein sequence ID" value="KGN33655.1"/>
    <property type="molecule type" value="Genomic_DNA"/>
</dbReference>
<reference evidence="1 2" key="1">
    <citation type="submission" date="2013-08" db="EMBL/GenBank/DDBJ databases">
        <title>The genome sequence of Knoellia sinensis.</title>
        <authorList>
            <person name="Zhu W."/>
            <person name="Wang G."/>
        </authorList>
    </citation>
    <scope>NUCLEOTIDE SEQUENCE [LARGE SCALE GENOMIC DNA]</scope>
    <source>
        <strain evidence="1 2">KCTC 19936</strain>
    </source>
</reference>
<organism evidence="1 2">
    <name type="scientific">Knoellia sinensis KCTC 19936</name>
    <dbReference type="NCBI Taxonomy" id="1385520"/>
    <lineage>
        <taxon>Bacteria</taxon>
        <taxon>Bacillati</taxon>
        <taxon>Actinomycetota</taxon>
        <taxon>Actinomycetes</taxon>
        <taxon>Micrococcales</taxon>
        <taxon>Intrasporangiaceae</taxon>
        <taxon>Knoellia</taxon>
    </lineage>
</organism>
<dbReference type="STRING" id="1385520.N802_07500"/>
<protein>
    <submittedName>
        <fullName evidence="1">Uncharacterized protein</fullName>
    </submittedName>
</protein>
<dbReference type="Gene3D" id="3.30.70.100">
    <property type="match status" value="1"/>
</dbReference>
<proteinExistence type="predicted"/>